<feature type="domain" description="HTH marR-type" evidence="2">
    <location>
        <begin position="9"/>
        <end position="149"/>
    </location>
</feature>
<dbReference type="RefSeq" id="WP_378253784.1">
    <property type="nucleotide sequence ID" value="NZ_JBHSJV010000001.1"/>
</dbReference>
<dbReference type="InterPro" id="IPR036388">
    <property type="entry name" value="WH-like_DNA-bd_sf"/>
</dbReference>
<organism evidence="4 5">
    <name type="scientific">Aquimarina hainanensis</name>
    <dbReference type="NCBI Taxonomy" id="1578017"/>
    <lineage>
        <taxon>Bacteria</taxon>
        <taxon>Pseudomonadati</taxon>
        <taxon>Bacteroidota</taxon>
        <taxon>Flavobacteriia</taxon>
        <taxon>Flavobacteriales</taxon>
        <taxon>Flavobacteriaceae</taxon>
        <taxon>Aquimarina</taxon>
    </lineage>
</organism>
<dbReference type="PROSITE" id="PS50995">
    <property type="entry name" value="HTH_MARR_2"/>
    <property type="match status" value="1"/>
</dbReference>
<dbReference type="SMART" id="SM00347">
    <property type="entry name" value="HTH_MARR"/>
    <property type="match status" value="1"/>
</dbReference>
<dbReference type="SUPFAM" id="SSF55729">
    <property type="entry name" value="Acyl-CoA N-acyltransferases (Nat)"/>
    <property type="match status" value="1"/>
</dbReference>
<dbReference type="PANTHER" id="PTHR13947:SF37">
    <property type="entry name" value="LD18367P"/>
    <property type="match status" value="1"/>
</dbReference>
<dbReference type="Gene3D" id="3.40.630.30">
    <property type="match status" value="1"/>
</dbReference>
<dbReference type="EMBL" id="JBHULX010000030">
    <property type="protein sequence ID" value="MFD2592225.1"/>
    <property type="molecule type" value="Genomic_DNA"/>
</dbReference>
<dbReference type="InterPro" id="IPR000182">
    <property type="entry name" value="GNAT_dom"/>
</dbReference>
<dbReference type="InterPro" id="IPR050769">
    <property type="entry name" value="NAT_camello-type"/>
</dbReference>
<dbReference type="EC" id="2.3.1.-" evidence="4"/>
<keyword evidence="5" id="KW-1185">Reference proteome</keyword>
<keyword evidence="4" id="KW-0012">Acyltransferase</keyword>
<dbReference type="Gene3D" id="1.10.10.10">
    <property type="entry name" value="Winged helix-like DNA-binding domain superfamily/Winged helix DNA-binding domain"/>
    <property type="match status" value="1"/>
</dbReference>
<evidence type="ECO:0000313" key="5">
    <source>
        <dbReference type="Proteomes" id="UP001597459"/>
    </source>
</evidence>
<dbReference type="InterPro" id="IPR036390">
    <property type="entry name" value="WH_DNA-bd_sf"/>
</dbReference>
<protein>
    <submittedName>
        <fullName evidence="4">GNAT family N-acetyltransferase</fullName>
        <ecNumber evidence="4">2.3.1.-</ecNumber>
    </submittedName>
</protein>
<dbReference type="SUPFAM" id="SSF46785">
    <property type="entry name" value="Winged helix' DNA-binding domain"/>
    <property type="match status" value="1"/>
</dbReference>
<keyword evidence="1 4" id="KW-0808">Transferase</keyword>
<dbReference type="InterPro" id="IPR000835">
    <property type="entry name" value="HTH_MarR-typ"/>
</dbReference>
<dbReference type="PROSITE" id="PS51186">
    <property type="entry name" value="GNAT"/>
    <property type="match status" value="1"/>
</dbReference>
<dbReference type="Proteomes" id="UP001597459">
    <property type="component" value="Unassembled WGS sequence"/>
</dbReference>
<evidence type="ECO:0000256" key="1">
    <source>
        <dbReference type="ARBA" id="ARBA00022679"/>
    </source>
</evidence>
<sequence>MNFFERVGKMALGTRLRMLSELLMDDAKLVYDMYGVSLKPKWFPVFYVISQEESVSITEIAKEIGHSHPSVSKTVKEMIKEGILKEKKDQEDGRRTILLLSEKGKEIAITIKDQYIDVENAVEEMLKDTRHNIWKAIEELEYLVEQQSMVSRVMKQKKIRESKNVKIIPYEGKYKEDFKALNKSWIEKYFKMEEMDYKSLDNPESYILNRGGAILVALYKDKPVGVCALIKPDDEYYDFELAKMAVSSEVQGMGIGKLLGQAVIEHAKSLGAKKIYLESNTVLKAAISLYQKLNFKKIPGRVTPYERSNIQMELEIT</sequence>
<gene>
    <name evidence="4" type="ORF">ACFSTE_15410</name>
</gene>
<dbReference type="CDD" id="cd04301">
    <property type="entry name" value="NAT_SF"/>
    <property type="match status" value="1"/>
</dbReference>
<evidence type="ECO:0000259" key="3">
    <source>
        <dbReference type="PROSITE" id="PS51186"/>
    </source>
</evidence>
<dbReference type="Pfam" id="PF12802">
    <property type="entry name" value="MarR_2"/>
    <property type="match status" value="1"/>
</dbReference>
<proteinExistence type="predicted"/>
<dbReference type="PANTHER" id="PTHR13947">
    <property type="entry name" value="GNAT FAMILY N-ACETYLTRANSFERASE"/>
    <property type="match status" value="1"/>
</dbReference>
<dbReference type="InterPro" id="IPR016181">
    <property type="entry name" value="Acyl_CoA_acyltransferase"/>
</dbReference>
<evidence type="ECO:0000313" key="4">
    <source>
        <dbReference type="EMBL" id="MFD2592225.1"/>
    </source>
</evidence>
<evidence type="ECO:0000259" key="2">
    <source>
        <dbReference type="PROSITE" id="PS50995"/>
    </source>
</evidence>
<name>A0ABW5N9X6_9FLAO</name>
<dbReference type="Pfam" id="PF00583">
    <property type="entry name" value="Acetyltransf_1"/>
    <property type="match status" value="1"/>
</dbReference>
<dbReference type="GO" id="GO:0016746">
    <property type="term" value="F:acyltransferase activity"/>
    <property type="evidence" value="ECO:0007669"/>
    <property type="project" value="UniProtKB-KW"/>
</dbReference>
<comment type="caution">
    <text evidence="4">The sequence shown here is derived from an EMBL/GenBank/DDBJ whole genome shotgun (WGS) entry which is preliminary data.</text>
</comment>
<reference evidence="5" key="1">
    <citation type="journal article" date="2019" name="Int. J. Syst. Evol. Microbiol.">
        <title>The Global Catalogue of Microorganisms (GCM) 10K type strain sequencing project: providing services to taxonomists for standard genome sequencing and annotation.</title>
        <authorList>
            <consortium name="The Broad Institute Genomics Platform"/>
            <consortium name="The Broad Institute Genome Sequencing Center for Infectious Disease"/>
            <person name="Wu L."/>
            <person name="Ma J."/>
        </authorList>
    </citation>
    <scope>NUCLEOTIDE SEQUENCE [LARGE SCALE GENOMIC DNA]</scope>
    <source>
        <strain evidence="5">KCTC 42423</strain>
    </source>
</reference>
<accession>A0ABW5N9X6</accession>
<feature type="domain" description="N-acetyltransferase" evidence="3">
    <location>
        <begin position="176"/>
        <end position="317"/>
    </location>
</feature>